<accession>A0A076NQS5</accession>
<dbReference type="AlphaFoldDB" id="A0A076NQS5"/>
<dbReference type="OrthoDB" id="3381462at2"/>
<dbReference type="Pfam" id="PF11181">
    <property type="entry name" value="YflT"/>
    <property type="match status" value="1"/>
</dbReference>
<proteinExistence type="predicted"/>
<dbReference type="eggNOG" id="ENOG5032RS7">
    <property type="taxonomic scope" value="Bacteria"/>
</dbReference>
<evidence type="ECO:0000259" key="2">
    <source>
        <dbReference type="Pfam" id="PF11181"/>
    </source>
</evidence>
<reference evidence="3 5" key="1">
    <citation type="submission" date="2014-08" db="EMBL/GenBank/DDBJ databases">
        <title>Complete genome sequence of Corynebacterium imitans DSM 44264, isolated from a five-month-old boy with suspected pharyngeal diphtheria.</title>
        <authorList>
            <person name="Mollmann S."/>
            <person name="Albersmeier A."/>
            <person name="Ruckert C."/>
            <person name="Tauch A."/>
        </authorList>
    </citation>
    <scope>NUCLEOTIDE SEQUENCE [LARGE SCALE GENOMIC DNA]</scope>
    <source>
        <strain evidence="3 5">DSM 44264</strain>
    </source>
</reference>
<feature type="transmembrane region" description="Helical" evidence="1">
    <location>
        <begin position="68"/>
        <end position="90"/>
    </location>
</feature>
<feature type="domain" description="General stress protein 17M-like" evidence="2">
    <location>
        <begin position="20"/>
        <end position="96"/>
    </location>
</feature>
<evidence type="ECO:0000313" key="4">
    <source>
        <dbReference type="EMBL" id="SNV66097.1"/>
    </source>
</evidence>
<keyword evidence="5" id="KW-1185">Reference proteome</keyword>
<evidence type="ECO:0000313" key="5">
    <source>
        <dbReference type="Proteomes" id="UP000028780"/>
    </source>
</evidence>
<dbReference type="Proteomes" id="UP000215374">
    <property type="component" value="Chromosome 1"/>
</dbReference>
<feature type="transmembrane region" description="Helical" evidence="1">
    <location>
        <begin position="96"/>
        <end position="121"/>
    </location>
</feature>
<protein>
    <submittedName>
        <fullName evidence="3 4">Membrane protein</fullName>
    </submittedName>
</protein>
<keyword evidence="1" id="KW-1133">Transmembrane helix</keyword>
<keyword evidence="1" id="KW-0812">Transmembrane</keyword>
<name>A0A076NQS5_9CORY</name>
<evidence type="ECO:0000313" key="3">
    <source>
        <dbReference type="EMBL" id="AIJ33272.1"/>
    </source>
</evidence>
<keyword evidence="1" id="KW-0472">Membrane</keyword>
<dbReference type="InterPro" id="IPR025889">
    <property type="entry name" value="GSP17M-like_dom"/>
</dbReference>
<dbReference type="KEGG" id="cii:CIMIT_04615"/>
<sequence>MATPNPRQLQSREIPTGWPVGSFRTYAEAQGAVDALSDAEFPVEKLTIVGVDLMQVEKITGRLTWPRVLGGGALSGMWFGLFIGLLVGVFSPGDALWSILMMSLFIGAVFGVISAAVAYGFTGGKRDFSSATNIVAGHYDVLAEQDVAMRARDMIASMSRQSGQPQAQPEQGEH</sequence>
<gene>
    <name evidence="3" type="ORF">CIMIT_04615</name>
    <name evidence="4" type="ORF">SAMEA4535761_00988</name>
</gene>
<dbReference type="Proteomes" id="UP000028780">
    <property type="component" value="Chromosome"/>
</dbReference>
<dbReference type="HOGENOM" id="CLU_070264_3_1_11"/>
<evidence type="ECO:0000256" key="1">
    <source>
        <dbReference type="SAM" id="Phobius"/>
    </source>
</evidence>
<dbReference type="EMBL" id="LT906467">
    <property type="protein sequence ID" value="SNV66097.1"/>
    <property type="molecule type" value="Genomic_DNA"/>
</dbReference>
<reference evidence="4 6" key="2">
    <citation type="submission" date="2017-06" db="EMBL/GenBank/DDBJ databases">
        <authorList>
            <consortium name="Pathogen Informatics"/>
        </authorList>
    </citation>
    <scope>NUCLEOTIDE SEQUENCE [LARGE SCALE GENOMIC DNA]</scope>
    <source>
        <strain evidence="4 6">NCTC13015</strain>
    </source>
</reference>
<evidence type="ECO:0000313" key="6">
    <source>
        <dbReference type="Proteomes" id="UP000215374"/>
    </source>
</evidence>
<dbReference type="RefSeq" id="WP_038589778.1">
    <property type="nucleotide sequence ID" value="NZ_CP009211.1"/>
</dbReference>
<dbReference type="STRING" id="156978.CIMIT_04615"/>
<organism evidence="3 5">
    <name type="scientific">Corynebacterium imitans</name>
    <dbReference type="NCBI Taxonomy" id="156978"/>
    <lineage>
        <taxon>Bacteria</taxon>
        <taxon>Bacillati</taxon>
        <taxon>Actinomycetota</taxon>
        <taxon>Actinomycetes</taxon>
        <taxon>Mycobacteriales</taxon>
        <taxon>Corynebacteriaceae</taxon>
        <taxon>Corynebacterium</taxon>
    </lineage>
</organism>
<dbReference type="EMBL" id="CP009211">
    <property type="protein sequence ID" value="AIJ33272.1"/>
    <property type="molecule type" value="Genomic_DNA"/>
</dbReference>